<evidence type="ECO:0000313" key="5">
    <source>
        <dbReference type="EMBL" id="CAL4777153.1"/>
    </source>
</evidence>
<feature type="coiled-coil region" evidence="2">
    <location>
        <begin position="48"/>
        <end position="169"/>
    </location>
</feature>
<gene>
    <name evidence="4" type="ORF">C1SCF055_LOCUS16881</name>
</gene>
<dbReference type="OrthoDB" id="6079689at2759"/>
<dbReference type="PANTHER" id="PTHR46363:SF1">
    <property type="entry name" value="DEOXYRIBONUCLEASE TATDN2-RELATED"/>
    <property type="match status" value="1"/>
</dbReference>
<sequence>MVYLDNLLQRLKMAPSVIDFLIFLFPDTQIRSNISDADDTVMTVSLEVLHLQEEVQLLREEADEAAENMELARLAAKTLEEQFRSEQAVVVQLRQRDAAQGRQTEDAAFARRLEEDLREQLRKMQEMEEDLRAQLGKMEAGASDHETVVEDLRTQLRKMEAGASDKDKEDLRAQLGKMEAGASDHETVVEDLRTQLRKMEAGASDKDKGRQTEDAAFARRLEDLPDSDSVGLGISAAYAQGTRAMFMERYRADLQRLMHREDLPAESILQRSWRGGGKPQVTENEPDVNLEEMVSLWPEGLDGCISNFAFRRESKPGIPAEWTWIDHNLNFFEAGSAIQHKLWFTIGIHPHDAANWDAAAEENVRRLARHPKCVGIGECGLDFFKHDPSEAELQLRTFRAQAKLAVELRKALVIHARLTTAENEAMFLKELKEIVPPDHPIHVHCFSDSLAYAEELMAHWPKLRIGFTGAITFRDRDKGRPVERLKLMEDGKGGKGKGKDGKDGKDGKGKAKKGEEHCRELVQGLPLERLLIETDGPYMCPEPFRGQTAHPGHVHRVAERIAEWKR</sequence>
<accession>A0A9P1FVN2</accession>
<dbReference type="Gene3D" id="3.20.20.140">
    <property type="entry name" value="Metal-dependent hydrolases"/>
    <property type="match status" value="2"/>
</dbReference>
<evidence type="ECO:0000313" key="6">
    <source>
        <dbReference type="Proteomes" id="UP001152797"/>
    </source>
</evidence>
<evidence type="ECO:0000256" key="3">
    <source>
        <dbReference type="SAM" id="MobiDB-lite"/>
    </source>
</evidence>
<feature type="non-terminal residue" evidence="4">
    <location>
        <position position="566"/>
    </location>
</feature>
<dbReference type="EMBL" id="CAMXCT030001411">
    <property type="protein sequence ID" value="CAL4777153.1"/>
    <property type="molecule type" value="Genomic_DNA"/>
</dbReference>
<dbReference type="SUPFAM" id="SSF51556">
    <property type="entry name" value="Metallo-dependent hydrolases"/>
    <property type="match status" value="1"/>
</dbReference>
<dbReference type="GO" id="GO:0016788">
    <property type="term" value="F:hydrolase activity, acting on ester bonds"/>
    <property type="evidence" value="ECO:0007669"/>
    <property type="project" value="InterPro"/>
</dbReference>
<dbReference type="CDD" id="cd01310">
    <property type="entry name" value="TatD_DNAse"/>
    <property type="match status" value="1"/>
</dbReference>
<keyword evidence="6" id="KW-1185">Reference proteome</keyword>
<proteinExistence type="predicted"/>
<dbReference type="EMBL" id="CAMXCT010001411">
    <property type="protein sequence ID" value="CAI3989841.1"/>
    <property type="molecule type" value="Genomic_DNA"/>
</dbReference>
<keyword evidence="1" id="KW-0378">Hydrolase</keyword>
<dbReference type="PANTHER" id="PTHR46363">
    <property type="entry name" value="DEOXYRIBONUCLEASE TATDN2-RELATED"/>
    <property type="match status" value="1"/>
</dbReference>
<name>A0A9P1FVN2_9DINO</name>
<evidence type="ECO:0000313" key="4">
    <source>
        <dbReference type="EMBL" id="CAI3989841.1"/>
    </source>
</evidence>
<comment type="caution">
    <text evidence="4">The sequence shown here is derived from an EMBL/GenBank/DDBJ whole genome shotgun (WGS) entry which is preliminary data.</text>
</comment>
<reference evidence="4" key="1">
    <citation type="submission" date="2022-10" db="EMBL/GenBank/DDBJ databases">
        <authorList>
            <person name="Chen Y."/>
            <person name="Dougan E. K."/>
            <person name="Chan C."/>
            <person name="Rhodes N."/>
            <person name="Thang M."/>
        </authorList>
    </citation>
    <scope>NUCLEOTIDE SEQUENCE</scope>
</reference>
<dbReference type="InterPro" id="IPR032466">
    <property type="entry name" value="Metal_Hydrolase"/>
</dbReference>
<dbReference type="InterPro" id="IPR001130">
    <property type="entry name" value="TatD-like"/>
</dbReference>
<evidence type="ECO:0000256" key="1">
    <source>
        <dbReference type="ARBA" id="ARBA00022801"/>
    </source>
</evidence>
<dbReference type="AlphaFoldDB" id="A0A9P1FVN2"/>
<dbReference type="Pfam" id="PF01026">
    <property type="entry name" value="TatD_DNase"/>
    <property type="match status" value="2"/>
</dbReference>
<reference evidence="5 6" key="2">
    <citation type="submission" date="2024-05" db="EMBL/GenBank/DDBJ databases">
        <authorList>
            <person name="Chen Y."/>
            <person name="Shah S."/>
            <person name="Dougan E. K."/>
            <person name="Thang M."/>
            <person name="Chan C."/>
        </authorList>
    </citation>
    <scope>NUCLEOTIDE SEQUENCE [LARGE SCALE GENOMIC DNA]</scope>
</reference>
<dbReference type="InterPro" id="IPR018228">
    <property type="entry name" value="DNase_TatD-rel_CS"/>
</dbReference>
<dbReference type="Proteomes" id="UP001152797">
    <property type="component" value="Unassembled WGS sequence"/>
</dbReference>
<evidence type="ECO:0000256" key="2">
    <source>
        <dbReference type="SAM" id="Coils"/>
    </source>
</evidence>
<protein>
    <submittedName>
        <fullName evidence="5">Deoxyribonuclease TATDN2</fullName>
    </submittedName>
</protein>
<organism evidence="4">
    <name type="scientific">Cladocopium goreaui</name>
    <dbReference type="NCBI Taxonomy" id="2562237"/>
    <lineage>
        <taxon>Eukaryota</taxon>
        <taxon>Sar</taxon>
        <taxon>Alveolata</taxon>
        <taxon>Dinophyceae</taxon>
        <taxon>Suessiales</taxon>
        <taxon>Symbiodiniaceae</taxon>
        <taxon>Cladocopium</taxon>
    </lineage>
</organism>
<dbReference type="EMBL" id="CAMXCT020001411">
    <property type="protein sequence ID" value="CAL1143216.1"/>
    <property type="molecule type" value="Genomic_DNA"/>
</dbReference>
<dbReference type="PROSITE" id="PS01091">
    <property type="entry name" value="TATD_3"/>
    <property type="match status" value="1"/>
</dbReference>
<keyword evidence="2" id="KW-0175">Coiled coil</keyword>
<feature type="region of interest" description="Disordered" evidence="3">
    <location>
        <begin position="488"/>
        <end position="515"/>
    </location>
</feature>